<accession>G0UBI6</accession>
<keyword evidence="3" id="KW-0862">Zinc</keyword>
<feature type="region of interest" description="Disordered" evidence="4">
    <location>
        <begin position="129"/>
        <end position="152"/>
    </location>
</feature>
<keyword evidence="2" id="KW-0863">Zinc-finger</keyword>
<evidence type="ECO:0000256" key="3">
    <source>
        <dbReference type="ARBA" id="ARBA00022833"/>
    </source>
</evidence>
<dbReference type="InterPro" id="IPR039723">
    <property type="entry name" value="Vps71/ZNHIT1"/>
</dbReference>
<evidence type="ECO:0000256" key="1">
    <source>
        <dbReference type="ARBA" id="ARBA00022723"/>
    </source>
</evidence>
<evidence type="ECO:0000259" key="5">
    <source>
        <dbReference type="Pfam" id="PF04438"/>
    </source>
</evidence>
<dbReference type="CDD" id="cd21437">
    <property type="entry name" value="zf-HIT_ZNHIT1_like"/>
    <property type="match status" value="1"/>
</dbReference>
<dbReference type="InterPro" id="IPR007529">
    <property type="entry name" value="Znf_HIT"/>
</dbReference>
<dbReference type="GO" id="GO:0008270">
    <property type="term" value="F:zinc ion binding"/>
    <property type="evidence" value="ECO:0007669"/>
    <property type="project" value="UniProtKB-KW"/>
</dbReference>
<dbReference type="OMA" id="HEATRCM"/>
<evidence type="ECO:0000256" key="2">
    <source>
        <dbReference type="ARBA" id="ARBA00022771"/>
    </source>
</evidence>
<gene>
    <name evidence="6" type="ORF">TVY486_1106660</name>
</gene>
<dbReference type="EMBL" id="HE573027">
    <property type="protein sequence ID" value="CCC53182.1"/>
    <property type="molecule type" value="Genomic_DNA"/>
</dbReference>
<dbReference type="VEuPathDB" id="TriTrypDB:TvY486_1106660"/>
<evidence type="ECO:0000313" key="6">
    <source>
        <dbReference type="EMBL" id="CCC53182.1"/>
    </source>
</evidence>
<dbReference type="PANTHER" id="PTHR13093">
    <property type="entry name" value="ZINC FINGER HIT DOMAIN CONTAINING PROTEIN 1"/>
    <property type="match status" value="1"/>
</dbReference>
<dbReference type="GO" id="GO:0006338">
    <property type="term" value="P:chromatin remodeling"/>
    <property type="evidence" value="ECO:0007669"/>
    <property type="project" value="InterPro"/>
</dbReference>
<protein>
    <recommendedName>
        <fullName evidence="5">HIT-type domain-containing protein</fullName>
    </recommendedName>
</protein>
<organism evidence="6">
    <name type="scientific">Trypanosoma vivax (strain Y486)</name>
    <dbReference type="NCBI Taxonomy" id="1055687"/>
    <lineage>
        <taxon>Eukaryota</taxon>
        <taxon>Discoba</taxon>
        <taxon>Euglenozoa</taxon>
        <taxon>Kinetoplastea</taxon>
        <taxon>Metakinetoplastina</taxon>
        <taxon>Trypanosomatida</taxon>
        <taxon>Trypanosomatidae</taxon>
        <taxon>Trypanosoma</taxon>
        <taxon>Duttonella</taxon>
    </lineage>
</organism>
<sequence length="258" mass="28545">MDLDLQETFSRQLQDERLQRLCDDNAFVNVAEVLRRHPREANTARSSNVEIDFLDPGCSAAAAPPRVHLNRFFLDQHRAYLKALGIEEDGKQRQCGDKASRESSLVSSWSSAASSEVCKHESAVVRHKRQRGCGNGNVAKSKKGSRMTSGSSVGLLPVVSDESARRSGATVLGCLDREYEEACSWYFTQHNAVADIGEPSPSFVSLTAPPPFHAGGYHLCSVCLLPANYRCVRCRRALFCSIECHVLHEATRCMKFIV</sequence>
<reference evidence="6" key="1">
    <citation type="journal article" date="2012" name="Proc. Natl. Acad. Sci. U.S.A.">
        <title>Antigenic diversity is generated by distinct evolutionary mechanisms in African trypanosome species.</title>
        <authorList>
            <person name="Jackson A.P."/>
            <person name="Berry A."/>
            <person name="Aslett M."/>
            <person name="Allison H.C."/>
            <person name="Burton P."/>
            <person name="Vavrova-Anderson J."/>
            <person name="Brown R."/>
            <person name="Browne H."/>
            <person name="Corton N."/>
            <person name="Hauser H."/>
            <person name="Gamble J."/>
            <person name="Gilderthorp R."/>
            <person name="Marcello L."/>
            <person name="McQuillan J."/>
            <person name="Otto T.D."/>
            <person name="Quail M.A."/>
            <person name="Sanders M.J."/>
            <person name="van Tonder A."/>
            <person name="Ginger M.L."/>
            <person name="Field M.C."/>
            <person name="Barry J.D."/>
            <person name="Hertz-Fowler C."/>
            <person name="Berriman M."/>
        </authorList>
    </citation>
    <scope>NUCLEOTIDE SEQUENCE</scope>
    <source>
        <strain evidence="6">Y486</strain>
    </source>
</reference>
<dbReference type="SUPFAM" id="SSF144232">
    <property type="entry name" value="HIT/MYND zinc finger-like"/>
    <property type="match status" value="1"/>
</dbReference>
<evidence type="ECO:0000256" key="4">
    <source>
        <dbReference type="SAM" id="MobiDB-lite"/>
    </source>
</evidence>
<dbReference type="GO" id="GO:0005634">
    <property type="term" value="C:nucleus"/>
    <property type="evidence" value="ECO:0007669"/>
    <property type="project" value="UniProtKB-ARBA"/>
</dbReference>
<name>G0UBI6_TRYVY</name>
<keyword evidence="1" id="KW-0479">Metal-binding</keyword>
<dbReference type="Pfam" id="PF04438">
    <property type="entry name" value="zf-HIT"/>
    <property type="match status" value="1"/>
</dbReference>
<feature type="domain" description="HIT-type" evidence="5">
    <location>
        <begin position="218"/>
        <end position="245"/>
    </location>
</feature>
<dbReference type="AlphaFoldDB" id="G0UBI6"/>
<proteinExistence type="predicted"/>